<name>A0AA51VJ89_9CAUD</name>
<dbReference type="EMBL" id="OQ828306">
    <property type="protein sequence ID" value="WMX18734.1"/>
    <property type="molecule type" value="Genomic_DNA"/>
</dbReference>
<protein>
    <submittedName>
        <fullName evidence="1">Uncharacterized protein</fullName>
    </submittedName>
</protein>
<sequence length="65" mass="7502">MTFKEKTESGLYEEDRSGELTLTTKGVQHFCKHRFWEIKYVNREGKPKVTQCVNCGLNHNVGDIA</sequence>
<dbReference type="Proteomes" id="UP001182220">
    <property type="component" value="Segment"/>
</dbReference>
<keyword evidence="2" id="KW-1185">Reference proteome</keyword>
<accession>A0AA51VJ89</accession>
<proteinExistence type="predicted"/>
<organism evidence="1 2">
    <name type="scientific">Yersinia phage vB_YpEc11</name>
    <dbReference type="NCBI Taxonomy" id="3056113"/>
    <lineage>
        <taxon>Viruses</taxon>
        <taxon>Duplodnaviria</taxon>
        <taxon>Heunggongvirae</taxon>
        <taxon>Uroviricota</taxon>
        <taxon>Caudoviricetes</taxon>
        <taxon>Autographivirales</taxon>
        <taxon>Autotranscriptaviridae</taxon>
        <taxon>Studiervirinae</taxon>
        <taxon>Helsettvirus</taxon>
        <taxon>Helsettvirus YpEc11</taxon>
    </lineage>
</organism>
<reference evidence="1" key="1">
    <citation type="submission" date="2023-04" db="EMBL/GenBank/DDBJ databases">
        <title>The Enterobacteriaceae - specific Podoviridae bacteriophages show lytic activity to Yersinia pestis: characterization and application potential.</title>
        <authorList>
            <person name="Suladze T."/>
            <person name="Gorge O."/>
            <person name="Kusradze I."/>
            <person name="Valade E."/>
            <person name="Jaiani E."/>
            <person name="Darsavelidze M."/>
            <person name="Elizbarashvili M."/>
            <person name="Janelidze N."/>
            <person name="Tediashvili M."/>
        </authorList>
    </citation>
    <scope>NUCLEOTIDE SEQUENCE</scope>
</reference>
<evidence type="ECO:0000313" key="1">
    <source>
        <dbReference type="EMBL" id="WMX18734.1"/>
    </source>
</evidence>
<gene>
    <name evidence="1" type="ORF">YpEc11_22</name>
</gene>
<evidence type="ECO:0000313" key="2">
    <source>
        <dbReference type="Proteomes" id="UP001182220"/>
    </source>
</evidence>